<dbReference type="Proteomes" id="UP001166251">
    <property type="component" value="Unassembled WGS sequence"/>
</dbReference>
<keyword evidence="1" id="KW-1133">Transmembrane helix</keyword>
<comment type="caution">
    <text evidence="2">The sequence shown here is derived from an EMBL/GenBank/DDBJ whole genome shotgun (WGS) entry which is preliminary data.</text>
</comment>
<evidence type="ECO:0000256" key="1">
    <source>
        <dbReference type="SAM" id="Phobius"/>
    </source>
</evidence>
<keyword evidence="1" id="KW-0472">Membrane</keyword>
<dbReference type="EMBL" id="JAHZSS010000005">
    <property type="protein sequence ID" value="MBW8190617.1"/>
    <property type="molecule type" value="Genomic_DNA"/>
</dbReference>
<evidence type="ECO:0000313" key="3">
    <source>
        <dbReference type="Proteomes" id="UP001166251"/>
    </source>
</evidence>
<protein>
    <recommendedName>
        <fullName evidence="4">PepSY domain-containing protein</fullName>
    </recommendedName>
</protein>
<evidence type="ECO:0008006" key="4">
    <source>
        <dbReference type="Google" id="ProtNLM"/>
    </source>
</evidence>
<sequence>MNTKFRMLWMKLHAYVACFFLPITVLFVATGILYLFDIEGGVADEFHYQLPAETVWPDNEQTAIDMVEPYLIAEDHMRRPAAYWWWEGTHVWFDYKQEVTLRPDNGEGFIELEVKEHDWWHRLLLIHKGFGSQLLWLFGLLFGVSLVFSIGTGVILALQIRQVKVMSMMSIGAGFVSLVGLIIFG</sequence>
<reference evidence="2" key="1">
    <citation type="submission" date="2021-07" db="EMBL/GenBank/DDBJ databases">
        <title>Neiella marina sp. nov., isolated from the intestinal content of sea cucumber Apostichopus japonicus.</title>
        <authorList>
            <person name="Bai X."/>
        </authorList>
    </citation>
    <scope>NUCLEOTIDE SEQUENCE</scope>
    <source>
        <strain evidence="2">126</strain>
    </source>
</reference>
<organism evidence="2 3">
    <name type="scientific">Neiella holothuriorum</name>
    <dbReference type="NCBI Taxonomy" id="2870530"/>
    <lineage>
        <taxon>Bacteria</taxon>
        <taxon>Pseudomonadati</taxon>
        <taxon>Pseudomonadota</taxon>
        <taxon>Gammaproteobacteria</taxon>
        <taxon>Alteromonadales</taxon>
        <taxon>Echinimonadaceae</taxon>
        <taxon>Neiella</taxon>
    </lineage>
</organism>
<name>A0ABS7EE65_9GAMM</name>
<proteinExistence type="predicted"/>
<feature type="transmembrane region" description="Helical" evidence="1">
    <location>
        <begin position="134"/>
        <end position="158"/>
    </location>
</feature>
<keyword evidence="1" id="KW-0812">Transmembrane</keyword>
<feature type="transmembrane region" description="Helical" evidence="1">
    <location>
        <begin position="165"/>
        <end position="184"/>
    </location>
</feature>
<feature type="transmembrane region" description="Helical" evidence="1">
    <location>
        <begin position="12"/>
        <end position="36"/>
    </location>
</feature>
<keyword evidence="3" id="KW-1185">Reference proteome</keyword>
<gene>
    <name evidence="2" type="ORF">K0504_06165</name>
</gene>
<dbReference type="RefSeq" id="WP_220103304.1">
    <property type="nucleotide sequence ID" value="NZ_JAHZSS010000005.1"/>
</dbReference>
<accession>A0ABS7EE65</accession>
<evidence type="ECO:0000313" key="2">
    <source>
        <dbReference type="EMBL" id="MBW8190617.1"/>
    </source>
</evidence>